<dbReference type="PANTHER" id="PTHR45528">
    <property type="entry name" value="SENSOR HISTIDINE KINASE CPXA"/>
    <property type="match status" value="1"/>
</dbReference>
<comment type="caution">
    <text evidence="17">The sequence shown here is derived from an EMBL/GenBank/DDBJ whole genome shotgun (WGS) entry which is preliminary data.</text>
</comment>
<dbReference type="CDD" id="cd06225">
    <property type="entry name" value="HAMP"/>
    <property type="match status" value="1"/>
</dbReference>
<comment type="subcellular location">
    <subcellularLocation>
        <location evidence="2">Cell membrane</location>
        <topology evidence="2">Multi-pass membrane protein</topology>
    </subcellularLocation>
</comment>
<reference evidence="17 18" key="1">
    <citation type="submission" date="2021-05" db="EMBL/GenBank/DDBJ databases">
        <title>The draft genome of Geobacter pelophilus DSM 12255.</title>
        <authorList>
            <person name="Xu Z."/>
            <person name="Masuda Y."/>
            <person name="Itoh H."/>
            <person name="Senoo K."/>
        </authorList>
    </citation>
    <scope>NUCLEOTIDE SEQUENCE [LARGE SCALE GENOMIC DNA]</scope>
    <source>
        <strain evidence="17 18">DSM 12255</strain>
    </source>
</reference>
<evidence type="ECO:0000259" key="16">
    <source>
        <dbReference type="PROSITE" id="PS50885"/>
    </source>
</evidence>
<evidence type="ECO:0000256" key="5">
    <source>
        <dbReference type="ARBA" id="ARBA00022553"/>
    </source>
</evidence>
<dbReference type="EMBL" id="JAHCVJ010000008">
    <property type="protein sequence ID" value="MBT0666063.1"/>
    <property type="molecule type" value="Genomic_DNA"/>
</dbReference>
<keyword evidence="11" id="KW-1133">Transmembrane helix</keyword>
<dbReference type="EC" id="2.7.13.3" evidence="3"/>
<sequence>MLFRYFTFPLRRLRKVTQQLAGGDLSARVGEGLVHRKDYVADLARDVDRMAERIESLVGAHQRLIRDVSHELRSPLARLNVALELARQSAGPEHSAPFDRIERESERLNELIGQLLMLTRLESDSSMSQREDIDIADLIRDVAHDVDFEAQSTNRRVVARTTDTMTLSGNRELLRQALENLVRNAARYTEENTEVEISLRKKESGGRCWAHIEVRDHGPGVPETVLYDIFRPFYRVSDSRERQSGGTGVGLAISDRAVRLHGGSLRAFNAAGGGLIMEMELPLK</sequence>
<dbReference type="GO" id="GO:0005886">
    <property type="term" value="C:plasma membrane"/>
    <property type="evidence" value="ECO:0007669"/>
    <property type="project" value="UniProtKB-SubCell"/>
</dbReference>
<dbReference type="GO" id="GO:0000155">
    <property type="term" value="F:phosphorelay sensor kinase activity"/>
    <property type="evidence" value="ECO:0007669"/>
    <property type="project" value="InterPro"/>
</dbReference>
<dbReference type="PRINTS" id="PR00344">
    <property type="entry name" value="BCTRLSENSOR"/>
</dbReference>
<feature type="domain" description="HAMP" evidence="16">
    <location>
        <begin position="4"/>
        <end position="59"/>
    </location>
</feature>
<evidence type="ECO:0000256" key="13">
    <source>
        <dbReference type="ARBA" id="ARBA00023136"/>
    </source>
</evidence>
<dbReference type="FunFam" id="3.30.565.10:FF:000006">
    <property type="entry name" value="Sensor histidine kinase WalK"/>
    <property type="match status" value="1"/>
</dbReference>
<dbReference type="SMART" id="SM00304">
    <property type="entry name" value="HAMP"/>
    <property type="match status" value="1"/>
</dbReference>
<feature type="domain" description="Histidine kinase" evidence="15">
    <location>
        <begin position="67"/>
        <end position="284"/>
    </location>
</feature>
<dbReference type="Pfam" id="PF02518">
    <property type="entry name" value="HATPase_c"/>
    <property type="match status" value="1"/>
</dbReference>
<evidence type="ECO:0000256" key="4">
    <source>
        <dbReference type="ARBA" id="ARBA00022475"/>
    </source>
</evidence>
<proteinExistence type="predicted"/>
<dbReference type="InterPro" id="IPR036097">
    <property type="entry name" value="HisK_dim/P_sf"/>
</dbReference>
<dbReference type="InterPro" id="IPR003594">
    <property type="entry name" value="HATPase_dom"/>
</dbReference>
<keyword evidence="8" id="KW-0547">Nucleotide-binding</keyword>
<dbReference type="Gene3D" id="3.30.565.10">
    <property type="entry name" value="Histidine kinase-like ATPase, C-terminal domain"/>
    <property type="match status" value="1"/>
</dbReference>
<evidence type="ECO:0000256" key="8">
    <source>
        <dbReference type="ARBA" id="ARBA00022741"/>
    </source>
</evidence>
<dbReference type="InterPro" id="IPR003661">
    <property type="entry name" value="HisK_dim/P_dom"/>
</dbReference>
<evidence type="ECO:0000256" key="10">
    <source>
        <dbReference type="ARBA" id="ARBA00022840"/>
    </source>
</evidence>
<dbReference type="SMART" id="SM00387">
    <property type="entry name" value="HATPase_c"/>
    <property type="match status" value="1"/>
</dbReference>
<dbReference type="SUPFAM" id="SSF55874">
    <property type="entry name" value="ATPase domain of HSP90 chaperone/DNA topoisomerase II/histidine kinase"/>
    <property type="match status" value="1"/>
</dbReference>
<evidence type="ECO:0000256" key="1">
    <source>
        <dbReference type="ARBA" id="ARBA00000085"/>
    </source>
</evidence>
<dbReference type="PANTHER" id="PTHR45528:SF1">
    <property type="entry name" value="SENSOR HISTIDINE KINASE CPXA"/>
    <property type="match status" value="1"/>
</dbReference>
<name>A0AAW4L508_9BACT</name>
<protein>
    <recommendedName>
        <fullName evidence="3">histidine kinase</fullName>
        <ecNumber evidence="3">2.7.13.3</ecNumber>
    </recommendedName>
</protein>
<evidence type="ECO:0000256" key="3">
    <source>
        <dbReference type="ARBA" id="ARBA00012438"/>
    </source>
</evidence>
<keyword evidence="10" id="KW-0067">ATP-binding</keyword>
<dbReference type="Gene3D" id="1.10.287.130">
    <property type="match status" value="1"/>
</dbReference>
<keyword evidence="9" id="KW-0418">Kinase</keyword>
<keyword evidence="7" id="KW-0812">Transmembrane</keyword>
<gene>
    <name evidence="17" type="ORF">KI809_17255</name>
</gene>
<organism evidence="17 18">
    <name type="scientific">Geoanaerobacter pelophilus</name>
    <dbReference type="NCBI Taxonomy" id="60036"/>
    <lineage>
        <taxon>Bacteria</taxon>
        <taxon>Pseudomonadati</taxon>
        <taxon>Thermodesulfobacteriota</taxon>
        <taxon>Desulfuromonadia</taxon>
        <taxon>Geobacterales</taxon>
        <taxon>Geobacteraceae</taxon>
        <taxon>Geoanaerobacter</taxon>
    </lineage>
</organism>
<dbReference type="Pfam" id="PF00512">
    <property type="entry name" value="HisKA"/>
    <property type="match status" value="1"/>
</dbReference>
<keyword evidence="6" id="KW-0808">Transferase</keyword>
<evidence type="ECO:0000256" key="7">
    <source>
        <dbReference type="ARBA" id="ARBA00022692"/>
    </source>
</evidence>
<dbReference type="InterPro" id="IPR050398">
    <property type="entry name" value="HssS/ArlS-like"/>
</dbReference>
<dbReference type="InterPro" id="IPR036890">
    <property type="entry name" value="HATPase_C_sf"/>
</dbReference>
<evidence type="ECO:0000256" key="14">
    <source>
        <dbReference type="SAM" id="Coils"/>
    </source>
</evidence>
<dbReference type="AlphaFoldDB" id="A0AAW4L508"/>
<dbReference type="InterPro" id="IPR004358">
    <property type="entry name" value="Sig_transdc_His_kin-like_C"/>
</dbReference>
<evidence type="ECO:0000313" key="18">
    <source>
        <dbReference type="Proteomes" id="UP000811899"/>
    </source>
</evidence>
<evidence type="ECO:0000259" key="15">
    <source>
        <dbReference type="PROSITE" id="PS50109"/>
    </source>
</evidence>
<dbReference type="InterPro" id="IPR005467">
    <property type="entry name" value="His_kinase_dom"/>
</dbReference>
<dbReference type="CDD" id="cd00082">
    <property type="entry name" value="HisKA"/>
    <property type="match status" value="1"/>
</dbReference>
<comment type="catalytic activity">
    <reaction evidence="1">
        <text>ATP + protein L-histidine = ADP + protein N-phospho-L-histidine.</text>
        <dbReference type="EC" id="2.7.13.3"/>
    </reaction>
</comment>
<dbReference type="SMART" id="SM00388">
    <property type="entry name" value="HisKA"/>
    <property type="match status" value="1"/>
</dbReference>
<keyword evidence="4" id="KW-1003">Cell membrane</keyword>
<keyword evidence="18" id="KW-1185">Reference proteome</keyword>
<dbReference type="PROSITE" id="PS50109">
    <property type="entry name" value="HIS_KIN"/>
    <property type="match status" value="1"/>
</dbReference>
<evidence type="ECO:0000256" key="11">
    <source>
        <dbReference type="ARBA" id="ARBA00022989"/>
    </source>
</evidence>
<keyword evidence="5" id="KW-0597">Phosphoprotein</keyword>
<dbReference type="GO" id="GO:0005524">
    <property type="term" value="F:ATP binding"/>
    <property type="evidence" value="ECO:0007669"/>
    <property type="project" value="UniProtKB-KW"/>
</dbReference>
<feature type="coiled-coil region" evidence="14">
    <location>
        <begin position="171"/>
        <end position="198"/>
    </location>
</feature>
<dbReference type="SUPFAM" id="SSF158472">
    <property type="entry name" value="HAMP domain-like"/>
    <property type="match status" value="1"/>
</dbReference>
<keyword evidence="12" id="KW-0902">Two-component regulatory system</keyword>
<dbReference type="Pfam" id="PF00672">
    <property type="entry name" value="HAMP"/>
    <property type="match status" value="1"/>
</dbReference>
<dbReference type="InterPro" id="IPR003660">
    <property type="entry name" value="HAMP_dom"/>
</dbReference>
<dbReference type="Proteomes" id="UP000811899">
    <property type="component" value="Unassembled WGS sequence"/>
</dbReference>
<dbReference type="SUPFAM" id="SSF47384">
    <property type="entry name" value="Homodimeric domain of signal transducing histidine kinase"/>
    <property type="match status" value="1"/>
</dbReference>
<evidence type="ECO:0000256" key="12">
    <source>
        <dbReference type="ARBA" id="ARBA00023012"/>
    </source>
</evidence>
<evidence type="ECO:0000313" key="17">
    <source>
        <dbReference type="EMBL" id="MBT0666063.1"/>
    </source>
</evidence>
<evidence type="ECO:0000256" key="9">
    <source>
        <dbReference type="ARBA" id="ARBA00022777"/>
    </source>
</evidence>
<dbReference type="Gene3D" id="1.10.8.500">
    <property type="entry name" value="HAMP domain in histidine kinase"/>
    <property type="match status" value="1"/>
</dbReference>
<dbReference type="PROSITE" id="PS50885">
    <property type="entry name" value="HAMP"/>
    <property type="match status" value="1"/>
</dbReference>
<accession>A0AAW4L508</accession>
<evidence type="ECO:0000256" key="2">
    <source>
        <dbReference type="ARBA" id="ARBA00004651"/>
    </source>
</evidence>
<evidence type="ECO:0000256" key="6">
    <source>
        <dbReference type="ARBA" id="ARBA00022679"/>
    </source>
</evidence>
<keyword evidence="13" id="KW-0472">Membrane</keyword>
<keyword evidence="14" id="KW-0175">Coiled coil</keyword>